<dbReference type="SUPFAM" id="SSF101908">
    <property type="entry name" value="Putative isomerase YbhE"/>
    <property type="match status" value="1"/>
</dbReference>
<comment type="caution">
    <text evidence="3">The sequence shown here is derived from an EMBL/GenBank/DDBJ whole genome shotgun (WGS) entry which is preliminary data.</text>
</comment>
<feature type="compositionally biased region" description="Low complexity" evidence="2">
    <location>
        <begin position="65"/>
        <end position="74"/>
    </location>
</feature>
<dbReference type="Proteomes" id="UP001642484">
    <property type="component" value="Unassembled WGS sequence"/>
</dbReference>
<proteinExistence type="predicted"/>
<protein>
    <recommendedName>
        <fullName evidence="5">Cilia- and flagella-associated protein 43</fullName>
    </recommendedName>
</protein>
<feature type="compositionally biased region" description="Pro residues" evidence="2">
    <location>
        <begin position="79"/>
        <end position="88"/>
    </location>
</feature>
<evidence type="ECO:0000256" key="2">
    <source>
        <dbReference type="SAM" id="MobiDB-lite"/>
    </source>
</evidence>
<sequence>MFDFDELEEKEVGTDPANEAVLPEMPPGLKPDDPIPSFVADLEVQGSPRMVHEDPPEPGAEEAAEPTAEAPATPSANPSRPPGLPSPPREVARQDGRFLQIPRGRDVELHPLELQLARGAGKPAVKGLVVASNEQFSCLLDSTGTRVDVISNSSSMRCEVQAASRIRACALKPSDRKLLLVTQEGEVSLHRLEASGASVMFLLRFSEDVPQEVAWHPVNQKVFFTLHSGRVLLWNLQLLHFAMTAPQVGQDYKTGITITPQMVEASCGEAKVSDPKETLQHMAISPEGLLGAVSATSFWRWSLCEETPKPSVLGVDIMPLEELDGSQELRLLSANVVLFIGQREVSLCALPPPGLTQLTLLQRLSFPSPLRCDQQTGLFLAITTASEVDGEMDVLLHGTVNEPNEEEGFSIRCLAASRLVEDMPLEPEPVEHTLPLLGLPGPLDMGEVEAMPMLMPMPFEFPPGLPCRPPGLPSPPRSHQEVGLPDAPPGLVLDQPISDHQASQASQTSAKTETEKEAPPARTGHLDLRNPRERGGGWRRQSGVESSDELSGDAKPKVAASTVQELTSFMEKRAHRASDAVVEEVLKVVGATGAPGAEGEPRRVMEECKILEQQVRHSEKQALKVLEAPKPRPRSPVSQDSVVEAVLGAATSPSFPSHLAEQLVHREAIEPLVSKEQLAQALRSDVFHGESKAAAERLRKSMKGECMPMRPAVESFMDEVSAQSLREMSRLLGEVRSEGASTLANACRSSVRATLKREVQAFESELKRTSKKPSAKEALLRRLEQKATVVHRELELVDQELRAAGEVLGRRRARGQ</sequence>
<feature type="coiled-coil region" evidence="1">
    <location>
        <begin position="752"/>
        <end position="800"/>
    </location>
</feature>
<gene>
    <name evidence="3" type="ORF">CCMP2556_LOCUS14486</name>
</gene>
<reference evidence="3 4" key="1">
    <citation type="submission" date="2024-02" db="EMBL/GenBank/DDBJ databases">
        <authorList>
            <person name="Chen Y."/>
            <person name="Shah S."/>
            <person name="Dougan E. K."/>
            <person name="Thang M."/>
            <person name="Chan C."/>
        </authorList>
    </citation>
    <scope>NUCLEOTIDE SEQUENCE [LARGE SCALE GENOMIC DNA]</scope>
</reference>
<organism evidence="3 4">
    <name type="scientific">Durusdinium trenchii</name>
    <dbReference type="NCBI Taxonomy" id="1381693"/>
    <lineage>
        <taxon>Eukaryota</taxon>
        <taxon>Sar</taxon>
        <taxon>Alveolata</taxon>
        <taxon>Dinophyceae</taxon>
        <taxon>Suessiales</taxon>
        <taxon>Symbiodiniaceae</taxon>
        <taxon>Durusdinium</taxon>
    </lineage>
</organism>
<evidence type="ECO:0000313" key="3">
    <source>
        <dbReference type="EMBL" id="CAK9021584.1"/>
    </source>
</evidence>
<feature type="region of interest" description="Disordered" evidence="2">
    <location>
        <begin position="1"/>
        <end position="91"/>
    </location>
</feature>
<evidence type="ECO:0000313" key="4">
    <source>
        <dbReference type="Proteomes" id="UP001642484"/>
    </source>
</evidence>
<accession>A0ABP0K478</accession>
<evidence type="ECO:0000256" key="1">
    <source>
        <dbReference type="SAM" id="Coils"/>
    </source>
</evidence>
<keyword evidence="4" id="KW-1185">Reference proteome</keyword>
<feature type="compositionally biased region" description="Pro residues" evidence="2">
    <location>
        <begin position="465"/>
        <end position="476"/>
    </location>
</feature>
<evidence type="ECO:0008006" key="5">
    <source>
        <dbReference type="Google" id="ProtNLM"/>
    </source>
</evidence>
<name>A0ABP0K478_9DINO</name>
<feature type="compositionally biased region" description="Basic and acidic residues" evidence="2">
    <location>
        <begin position="512"/>
        <end position="536"/>
    </location>
</feature>
<feature type="region of interest" description="Disordered" evidence="2">
    <location>
        <begin position="465"/>
        <end position="559"/>
    </location>
</feature>
<dbReference type="EMBL" id="CAXAMN010007446">
    <property type="protein sequence ID" value="CAK9021584.1"/>
    <property type="molecule type" value="Genomic_DNA"/>
</dbReference>
<feature type="compositionally biased region" description="Polar residues" evidence="2">
    <location>
        <begin position="498"/>
        <end position="511"/>
    </location>
</feature>
<keyword evidence="1" id="KW-0175">Coiled coil</keyword>